<evidence type="ECO:0000313" key="1">
    <source>
        <dbReference type="EMBL" id="CAH1790975.1"/>
    </source>
</evidence>
<dbReference type="AlphaFoldDB" id="A0A8J1XWB7"/>
<accession>A0A8J1XWB7</accession>
<gene>
    <name evidence="1" type="ORF">OFUS_LOCUS16125</name>
</gene>
<dbReference type="EMBL" id="CAIIXF020000008">
    <property type="protein sequence ID" value="CAH1790975.1"/>
    <property type="molecule type" value="Genomic_DNA"/>
</dbReference>
<evidence type="ECO:0000313" key="2">
    <source>
        <dbReference type="Proteomes" id="UP000749559"/>
    </source>
</evidence>
<organism evidence="1 2">
    <name type="scientific">Owenia fusiformis</name>
    <name type="common">Polychaete worm</name>
    <dbReference type="NCBI Taxonomy" id="6347"/>
    <lineage>
        <taxon>Eukaryota</taxon>
        <taxon>Metazoa</taxon>
        <taxon>Spiralia</taxon>
        <taxon>Lophotrochozoa</taxon>
        <taxon>Annelida</taxon>
        <taxon>Polychaeta</taxon>
        <taxon>Sedentaria</taxon>
        <taxon>Canalipalpata</taxon>
        <taxon>Sabellida</taxon>
        <taxon>Oweniida</taxon>
        <taxon>Oweniidae</taxon>
        <taxon>Owenia</taxon>
    </lineage>
</organism>
<sequence length="352" mass="40088">MSIPGVLETLQSFTLDEGRLTFDVSKTKYGICGILCEKRWNKEKTESFWALLYCSPAQWRTIQDLAGNVDECLLNKDYSREFVITNGKLLGLSSSNDSQFVRFIVTTDDGELDARKSITITAEAWGVLKSHATAITDLLPQKRKYFSDEVARKQNQAARLSPRYRYICTRMDGQLLGVWHFLRSHAIRDMQTNNVKGPTTQIQKQCVQMPSNETILRRCFVRLLCDRINQLANDKPECEGCIIDHPSQVQHMGPGGCLEEVDFDHGTALEMLSNNDVFEVYKKLQNHLGLHEDINKSWVQININGFRKLDLSEEVEACLHYTPVGGNDDTRESVNNSLNAAIDYFQKKNVNL</sequence>
<keyword evidence="2" id="KW-1185">Reference proteome</keyword>
<name>A0A8J1XWB7_OWEFU</name>
<reference evidence="1" key="1">
    <citation type="submission" date="2022-03" db="EMBL/GenBank/DDBJ databases">
        <authorList>
            <person name="Martin C."/>
        </authorList>
    </citation>
    <scope>NUCLEOTIDE SEQUENCE</scope>
</reference>
<dbReference type="Proteomes" id="UP000749559">
    <property type="component" value="Unassembled WGS sequence"/>
</dbReference>
<proteinExistence type="predicted"/>
<comment type="caution">
    <text evidence="1">The sequence shown here is derived from an EMBL/GenBank/DDBJ whole genome shotgun (WGS) entry which is preliminary data.</text>
</comment>
<protein>
    <submittedName>
        <fullName evidence="1">Uncharacterized protein</fullName>
    </submittedName>
</protein>